<keyword evidence="2" id="KW-0732">Signal</keyword>
<feature type="region of interest" description="Disordered" evidence="1">
    <location>
        <begin position="23"/>
        <end position="78"/>
    </location>
</feature>
<dbReference type="GeneID" id="87805016"/>
<feature type="chain" id="PRO_5041992153" evidence="2">
    <location>
        <begin position="20"/>
        <end position="235"/>
    </location>
</feature>
<evidence type="ECO:0000313" key="3">
    <source>
        <dbReference type="EMBL" id="WOO78210.1"/>
    </source>
</evidence>
<protein>
    <submittedName>
        <fullName evidence="3">Uncharacterized protein</fullName>
    </submittedName>
</protein>
<evidence type="ECO:0000313" key="4">
    <source>
        <dbReference type="Proteomes" id="UP000827549"/>
    </source>
</evidence>
<feature type="compositionally biased region" description="Polar residues" evidence="1">
    <location>
        <begin position="57"/>
        <end position="70"/>
    </location>
</feature>
<feature type="compositionally biased region" description="Polar residues" evidence="1">
    <location>
        <begin position="38"/>
        <end position="47"/>
    </location>
</feature>
<accession>A0AAF1BI02</accession>
<evidence type="ECO:0000256" key="1">
    <source>
        <dbReference type="SAM" id="MobiDB-lite"/>
    </source>
</evidence>
<dbReference type="RefSeq" id="XP_062624242.1">
    <property type="nucleotide sequence ID" value="XM_062768258.1"/>
</dbReference>
<proteinExistence type="predicted"/>
<sequence>MYSPLAVIALALGALRVVAQNHTHGKNETQQGQSSQSNGTDHPSTSPIDVRPYPLNATVSRNLTNSNGDIVTTREPHPSAMPLRWEGRAFESPNNASWWVAGKQARFATYTSRQAPLDTYWPVFDALFLLSHQDNDVLPQELNIWLWRPQSDPSKPFGPMQLGGGGFIVDVPPNINASDGYYIRLANVSDSSITYYDTPKFEIKKAGAKGSGEAAKQVPVAAALVCLGVGLVAVA</sequence>
<name>A0AAF1BI02_9TREE</name>
<reference evidence="3" key="1">
    <citation type="submission" date="2023-10" db="EMBL/GenBank/DDBJ databases">
        <authorList>
            <person name="Noh H."/>
        </authorList>
    </citation>
    <scope>NUCLEOTIDE SEQUENCE</scope>
    <source>
        <strain evidence="3">DUCC4014</strain>
    </source>
</reference>
<organism evidence="3 4">
    <name type="scientific">Vanrija pseudolonga</name>
    <dbReference type="NCBI Taxonomy" id="143232"/>
    <lineage>
        <taxon>Eukaryota</taxon>
        <taxon>Fungi</taxon>
        <taxon>Dikarya</taxon>
        <taxon>Basidiomycota</taxon>
        <taxon>Agaricomycotina</taxon>
        <taxon>Tremellomycetes</taxon>
        <taxon>Trichosporonales</taxon>
        <taxon>Trichosporonaceae</taxon>
        <taxon>Vanrija</taxon>
    </lineage>
</organism>
<evidence type="ECO:0000256" key="2">
    <source>
        <dbReference type="SAM" id="SignalP"/>
    </source>
</evidence>
<feature type="signal peptide" evidence="2">
    <location>
        <begin position="1"/>
        <end position="19"/>
    </location>
</feature>
<dbReference type="EMBL" id="CP086714">
    <property type="protein sequence ID" value="WOO78210.1"/>
    <property type="molecule type" value="Genomic_DNA"/>
</dbReference>
<keyword evidence="4" id="KW-1185">Reference proteome</keyword>
<dbReference type="AlphaFoldDB" id="A0AAF1BI02"/>
<gene>
    <name evidence="3" type="ORF">LOC62_01G001762</name>
</gene>
<dbReference type="Proteomes" id="UP000827549">
    <property type="component" value="Chromosome 1"/>
</dbReference>